<gene>
    <name evidence="2" type="ORF">L227DRAFT_614390</name>
</gene>
<dbReference type="SUPFAM" id="SSF52047">
    <property type="entry name" value="RNI-like"/>
    <property type="match status" value="1"/>
</dbReference>
<accession>A0A5C2RZK4</accession>
<dbReference type="InterPro" id="IPR036047">
    <property type="entry name" value="F-box-like_dom_sf"/>
</dbReference>
<protein>
    <recommendedName>
        <fullName evidence="1">F-box domain-containing protein</fullName>
    </recommendedName>
</protein>
<dbReference type="Proteomes" id="UP000313359">
    <property type="component" value="Unassembled WGS sequence"/>
</dbReference>
<feature type="domain" description="F-box" evidence="1">
    <location>
        <begin position="1"/>
        <end position="50"/>
    </location>
</feature>
<proteinExistence type="predicted"/>
<dbReference type="InterPro" id="IPR001810">
    <property type="entry name" value="F-box_dom"/>
</dbReference>
<dbReference type="OrthoDB" id="2748248at2759"/>
<dbReference type="InterPro" id="IPR032675">
    <property type="entry name" value="LRR_dom_sf"/>
</dbReference>
<reference evidence="2" key="1">
    <citation type="journal article" date="2018" name="Genome Biol. Evol.">
        <title>Genomics and development of Lentinus tigrinus, a white-rot wood-decaying mushroom with dimorphic fruiting bodies.</title>
        <authorList>
            <person name="Wu B."/>
            <person name="Xu Z."/>
            <person name="Knudson A."/>
            <person name="Carlson A."/>
            <person name="Chen N."/>
            <person name="Kovaka S."/>
            <person name="LaButti K."/>
            <person name="Lipzen A."/>
            <person name="Pennachio C."/>
            <person name="Riley R."/>
            <person name="Schakwitz W."/>
            <person name="Umezawa K."/>
            <person name="Ohm R.A."/>
            <person name="Grigoriev I.V."/>
            <person name="Nagy L.G."/>
            <person name="Gibbons J."/>
            <person name="Hibbett D."/>
        </authorList>
    </citation>
    <scope>NUCLEOTIDE SEQUENCE [LARGE SCALE GENOMIC DNA]</scope>
    <source>
        <strain evidence="2">ALCF2SS1-6</strain>
    </source>
</reference>
<organism evidence="2 3">
    <name type="scientific">Lentinus tigrinus ALCF2SS1-6</name>
    <dbReference type="NCBI Taxonomy" id="1328759"/>
    <lineage>
        <taxon>Eukaryota</taxon>
        <taxon>Fungi</taxon>
        <taxon>Dikarya</taxon>
        <taxon>Basidiomycota</taxon>
        <taxon>Agaricomycotina</taxon>
        <taxon>Agaricomycetes</taxon>
        <taxon>Polyporales</taxon>
        <taxon>Polyporaceae</taxon>
        <taxon>Lentinus</taxon>
    </lineage>
</organism>
<sequence>MQRLPPETLMYIFVHTRPTLTHFDWVRNIMVVCRRWKSILVRTPQFWADLIGDSSWDLYGFTSERPSAEIWPRFTFAVSHSGTLPLYLYLTCVDAQAVDFLIPHRCRIATLAVSQKSPSVSLARFISAPFPILGRLSLASVHVGMQRPDFIDQVPYARIDPALLPGLCSLELPGRHFAQVGPFRSLRHLTLMECRWLDWCSCSNQSSTLSGILDALEQCQQLETLALRGLPDTDTDDSDLRAVGRVVRLAGLRDLHIEDTPRSVVAFFDHLVIPATTSLYLTVDPGDGTFMDLLTQNVKTIMLAACGAELVRFRGVPWSCTVEIHGAHGQVLRITERRLLVEGYGRQLLQVANLFSHVPRVEVQLYGNTADDTVLRRAWFRFKHLRSFEMIGCDARLHLLPFMASPEGREALRTLEHLCITWDCKYDERFFPNLRKGQMREGLDLYAVKASGEIAPLWPMRYNASACEAFCDIVAPLLASEPFSGSIQSLIVLMVSQARDEKASAAVDNIMRGRLGRLGTRLNVLWYY</sequence>
<dbReference type="SUPFAM" id="SSF81383">
    <property type="entry name" value="F-box domain"/>
    <property type="match status" value="1"/>
</dbReference>
<evidence type="ECO:0000259" key="1">
    <source>
        <dbReference type="PROSITE" id="PS50181"/>
    </source>
</evidence>
<dbReference type="Pfam" id="PF12937">
    <property type="entry name" value="F-box-like"/>
    <property type="match status" value="1"/>
</dbReference>
<dbReference type="Gene3D" id="3.80.10.10">
    <property type="entry name" value="Ribonuclease Inhibitor"/>
    <property type="match status" value="1"/>
</dbReference>
<name>A0A5C2RZK4_9APHY</name>
<dbReference type="Gene3D" id="1.20.1280.50">
    <property type="match status" value="1"/>
</dbReference>
<evidence type="ECO:0000313" key="2">
    <source>
        <dbReference type="EMBL" id="RPD56512.1"/>
    </source>
</evidence>
<dbReference type="PROSITE" id="PS50181">
    <property type="entry name" value="FBOX"/>
    <property type="match status" value="1"/>
</dbReference>
<keyword evidence="3" id="KW-1185">Reference proteome</keyword>
<evidence type="ECO:0000313" key="3">
    <source>
        <dbReference type="Proteomes" id="UP000313359"/>
    </source>
</evidence>
<dbReference type="EMBL" id="ML122287">
    <property type="protein sequence ID" value="RPD56512.1"/>
    <property type="molecule type" value="Genomic_DNA"/>
</dbReference>
<dbReference type="AlphaFoldDB" id="A0A5C2RZK4"/>